<name>A0ABV0YH69_9TELE</name>
<sequence length="67" mass="7724">MLGDREEKYISKFQPQRRFNKLKQQFDGACLGPGNNCRLTRKGSGETVLTMDCLFERVLAEQEGKQQ</sequence>
<evidence type="ECO:0000313" key="1">
    <source>
        <dbReference type="EMBL" id="MEQ2292967.1"/>
    </source>
</evidence>
<evidence type="ECO:0000313" key="2">
    <source>
        <dbReference type="Proteomes" id="UP001469553"/>
    </source>
</evidence>
<dbReference type="EMBL" id="JAHRIP010031311">
    <property type="protein sequence ID" value="MEQ2292967.1"/>
    <property type="molecule type" value="Genomic_DNA"/>
</dbReference>
<dbReference type="Proteomes" id="UP001469553">
    <property type="component" value="Unassembled WGS sequence"/>
</dbReference>
<proteinExistence type="predicted"/>
<keyword evidence="2" id="KW-1185">Reference proteome</keyword>
<accession>A0ABV0YH69</accession>
<comment type="caution">
    <text evidence="1">The sequence shown here is derived from an EMBL/GenBank/DDBJ whole genome shotgun (WGS) entry which is preliminary data.</text>
</comment>
<protein>
    <submittedName>
        <fullName evidence="1">Uncharacterized protein</fullName>
    </submittedName>
</protein>
<reference evidence="1 2" key="1">
    <citation type="submission" date="2021-06" db="EMBL/GenBank/DDBJ databases">
        <authorList>
            <person name="Palmer J.M."/>
        </authorList>
    </citation>
    <scope>NUCLEOTIDE SEQUENCE [LARGE SCALE GENOMIC DNA]</scope>
    <source>
        <strain evidence="1 2">AS_MEX2019</strain>
        <tissue evidence="1">Muscle</tissue>
    </source>
</reference>
<organism evidence="1 2">
    <name type="scientific">Ameca splendens</name>
    <dbReference type="NCBI Taxonomy" id="208324"/>
    <lineage>
        <taxon>Eukaryota</taxon>
        <taxon>Metazoa</taxon>
        <taxon>Chordata</taxon>
        <taxon>Craniata</taxon>
        <taxon>Vertebrata</taxon>
        <taxon>Euteleostomi</taxon>
        <taxon>Actinopterygii</taxon>
        <taxon>Neopterygii</taxon>
        <taxon>Teleostei</taxon>
        <taxon>Neoteleostei</taxon>
        <taxon>Acanthomorphata</taxon>
        <taxon>Ovalentaria</taxon>
        <taxon>Atherinomorphae</taxon>
        <taxon>Cyprinodontiformes</taxon>
        <taxon>Goodeidae</taxon>
        <taxon>Ameca</taxon>
    </lineage>
</organism>
<gene>
    <name evidence="1" type="ORF">AMECASPLE_028290</name>
</gene>